<name>A0A226EN22_FOLCA</name>
<gene>
    <name evidence="1" type="ORF">Fcan01_07464</name>
</gene>
<accession>A0A226EN22</accession>
<dbReference type="EMBL" id="LNIX01000003">
    <property type="protein sequence ID" value="OXA58680.1"/>
    <property type="molecule type" value="Genomic_DNA"/>
</dbReference>
<evidence type="ECO:0000313" key="2">
    <source>
        <dbReference type="Proteomes" id="UP000198287"/>
    </source>
</evidence>
<organism evidence="1 2">
    <name type="scientific">Folsomia candida</name>
    <name type="common">Springtail</name>
    <dbReference type="NCBI Taxonomy" id="158441"/>
    <lineage>
        <taxon>Eukaryota</taxon>
        <taxon>Metazoa</taxon>
        <taxon>Ecdysozoa</taxon>
        <taxon>Arthropoda</taxon>
        <taxon>Hexapoda</taxon>
        <taxon>Collembola</taxon>
        <taxon>Entomobryomorpha</taxon>
        <taxon>Isotomoidea</taxon>
        <taxon>Isotomidae</taxon>
        <taxon>Proisotominae</taxon>
        <taxon>Folsomia</taxon>
    </lineage>
</organism>
<protein>
    <submittedName>
        <fullName evidence="1">Uncharacterized protein</fullName>
    </submittedName>
</protein>
<proteinExistence type="predicted"/>
<dbReference type="AlphaFoldDB" id="A0A226EN22"/>
<keyword evidence="2" id="KW-1185">Reference proteome</keyword>
<reference evidence="1 2" key="1">
    <citation type="submission" date="2015-12" db="EMBL/GenBank/DDBJ databases">
        <title>The genome of Folsomia candida.</title>
        <authorList>
            <person name="Faddeeva A."/>
            <person name="Derks M.F."/>
            <person name="Anvar Y."/>
            <person name="Smit S."/>
            <person name="Van Straalen N."/>
            <person name="Roelofs D."/>
        </authorList>
    </citation>
    <scope>NUCLEOTIDE SEQUENCE [LARGE SCALE GENOMIC DNA]</scope>
    <source>
        <strain evidence="1 2">VU population</strain>
        <tissue evidence="1">Whole body</tissue>
    </source>
</reference>
<sequence>MELEKYTTEVLTDMLQEAVGRKDYSVVGKISRILEERSDSPQGPSSNKVPRLEIIAVVENKTDQVQSPTTSPFKWDVTPPVVVTLLPPTAGGCICHDWVRPADDTIGGIVLKAVKKAVGWVEEKDGCDSQLKMSQKYTDWKMRNDQFAKPGPKKSCLSIMVQGKRKQLYFTEGRLKIKTEASLANLQLCTWNTAETCGRLRPSASSRTFRRIKMMITKIFWGIQPNEVSKNRDNTICAAWIQSKENFKKTLEKNNLDITNIQVLYRFEELANGAYDNRLRHTLRLGIDLVSFFRNVSRTDGTLYTVVPYKHQLVCSASLSHVLEFLSFNGIQMTQGNSTAGKAPPFSDDTPLGVPLPHVYLSPRKPGHLYAGINESIDDAISNSQPGKIKTISKSHTPKNTAVIRSAVGNLSTNRDGIVMWRPTPTEEEINILRTISAPLNLSPLQDATWKKMIKMAAKKESVLHKVLFVLEMIGARTTDDHLVRVENRASAIIDMYEERDEEFFKTCVEFITGLKFAIELTPLANGQNWHEHLDWAVIAGMANTTRVEY</sequence>
<dbReference type="Proteomes" id="UP000198287">
    <property type="component" value="Unassembled WGS sequence"/>
</dbReference>
<evidence type="ECO:0000313" key="1">
    <source>
        <dbReference type="EMBL" id="OXA58680.1"/>
    </source>
</evidence>
<comment type="caution">
    <text evidence="1">The sequence shown here is derived from an EMBL/GenBank/DDBJ whole genome shotgun (WGS) entry which is preliminary data.</text>
</comment>